<dbReference type="Proteomes" id="UP001239111">
    <property type="component" value="Chromosome 3"/>
</dbReference>
<gene>
    <name evidence="1" type="ORF">QAD02_001255</name>
</gene>
<dbReference type="EMBL" id="CM056743">
    <property type="protein sequence ID" value="KAJ8669996.1"/>
    <property type="molecule type" value="Genomic_DNA"/>
</dbReference>
<accession>A0ACC2NFY6</accession>
<evidence type="ECO:0000313" key="1">
    <source>
        <dbReference type="EMBL" id="KAJ8669996.1"/>
    </source>
</evidence>
<evidence type="ECO:0000313" key="2">
    <source>
        <dbReference type="Proteomes" id="UP001239111"/>
    </source>
</evidence>
<organism evidence="1 2">
    <name type="scientific">Eretmocerus hayati</name>
    <dbReference type="NCBI Taxonomy" id="131215"/>
    <lineage>
        <taxon>Eukaryota</taxon>
        <taxon>Metazoa</taxon>
        <taxon>Ecdysozoa</taxon>
        <taxon>Arthropoda</taxon>
        <taxon>Hexapoda</taxon>
        <taxon>Insecta</taxon>
        <taxon>Pterygota</taxon>
        <taxon>Neoptera</taxon>
        <taxon>Endopterygota</taxon>
        <taxon>Hymenoptera</taxon>
        <taxon>Apocrita</taxon>
        <taxon>Proctotrupomorpha</taxon>
        <taxon>Chalcidoidea</taxon>
        <taxon>Aphelinidae</taxon>
        <taxon>Aphelininae</taxon>
        <taxon>Eretmocerus</taxon>
    </lineage>
</organism>
<comment type="caution">
    <text evidence="1">The sequence shown here is derived from an EMBL/GenBank/DDBJ whole genome shotgun (WGS) entry which is preliminary data.</text>
</comment>
<name>A0ACC2NFY6_9HYME</name>
<reference evidence="1" key="1">
    <citation type="submission" date="2023-04" db="EMBL/GenBank/DDBJ databases">
        <title>A chromosome-level genome assembly of the parasitoid wasp Eretmocerus hayati.</title>
        <authorList>
            <person name="Zhong Y."/>
            <person name="Liu S."/>
            <person name="Liu Y."/>
        </authorList>
    </citation>
    <scope>NUCLEOTIDE SEQUENCE</scope>
    <source>
        <strain evidence="1">ZJU_SS_LIU_2023</strain>
    </source>
</reference>
<sequence length="572" mass="62931">MLGVSQQPGNNPGSSLRHSASFSCLQRGSNGEGHRARTSTLPQQPSLQLGMSQYSGLSSLQHRQQMNGDNQGMATTDLSYLDTGEYGFVKSRPRLRSTNAILLREDQDVMSRSTSSYLGSAKNDRDNGLGMTSSYREPSGSQYHDPSDKSKNPLRGALILFTTSTSNWWKNRQRDDHLTNGSSSERKYVPLNGNSSLASPPQERRWPCTPQSSSSSSLVSPSKDTKRYGTSSMLTPVDQRRSTERKWNTPTSASSNQDRKWRSLGALLRTPLNTGGTTNGTSNQSRASQSSTVYHNASASMIEPCERPPLAADPSFGSSASAENGYYRCRLMSGSSSSGGNSSNHRTKVGRRLFQDDLVEPELDEDVRLRGSHHAQATRAARAQSFYLLDDFLRPQDQSNGSGITSATSNGTGVKNGFIDLYPSSNYKRSSEVSSRQQQLVTTNGTSVGSSGTRNVTNITPPRRHNSSSDSLEVATSPLPPPVPPPPPQINSLREREKIDRDWADKDCKCRQCWTGMQQRSYHEEVSFILFGSFLEVPDLGHCMTFPRTTCDLEEQILVSLLGWLMAQMIEI</sequence>
<keyword evidence="2" id="KW-1185">Reference proteome</keyword>
<protein>
    <submittedName>
        <fullName evidence="1">Uncharacterized protein</fullName>
    </submittedName>
</protein>
<proteinExistence type="predicted"/>